<evidence type="ECO:0000256" key="1">
    <source>
        <dbReference type="ARBA" id="ARBA00004801"/>
    </source>
</evidence>
<accession>A0ABP1S1S3</accession>
<evidence type="ECO:0000256" key="9">
    <source>
        <dbReference type="RuleBase" id="RU368116"/>
    </source>
</evidence>
<comment type="pathway">
    <text evidence="1 9">Purine metabolism; AMP biosynthesis via salvage pathway; AMP from adenosine: step 1/1.</text>
</comment>
<evidence type="ECO:0000256" key="8">
    <source>
        <dbReference type="ARBA" id="ARBA00022840"/>
    </source>
</evidence>
<dbReference type="PANTHER" id="PTHR45769:SF3">
    <property type="entry name" value="ADENOSINE KINASE"/>
    <property type="match status" value="1"/>
</dbReference>
<keyword evidence="6 9" id="KW-0547">Nucleotide-binding</keyword>
<dbReference type="InterPro" id="IPR002173">
    <property type="entry name" value="Carboh/pur_kinase_PfkB_CS"/>
</dbReference>
<keyword evidence="7 9" id="KW-0418">Kinase</keyword>
<evidence type="ECO:0000256" key="5">
    <source>
        <dbReference type="ARBA" id="ARBA00022726"/>
    </source>
</evidence>
<dbReference type="Gene3D" id="3.30.1110.10">
    <property type="match status" value="1"/>
</dbReference>
<comment type="caution">
    <text evidence="11">The sequence shown here is derived from an EMBL/GenBank/DDBJ whole genome shotgun (WGS) entry which is preliminary data.</text>
</comment>
<evidence type="ECO:0000256" key="3">
    <source>
        <dbReference type="ARBA" id="ARBA00012119"/>
    </source>
</evidence>
<reference evidence="11 12" key="1">
    <citation type="submission" date="2024-08" db="EMBL/GenBank/DDBJ databases">
        <authorList>
            <person name="Cucini C."/>
            <person name="Frati F."/>
        </authorList>
    </citation>
    <scope>NUCLEOTIDE SEQUENCE [LARGE SCALE GENOMIC DNA]</scope>
</reference>
<evidence type="ECO:0000256" key="2">
    <source>
        <dbReference type="ARBA" id="ARBA00010688"/>
    </source>
</evidence>
<proteinExistence type="inferred from homology"/>
<keyword evidence="12" id="KW-1185">Reference proteome</keyword>
<dbReference type="PROSITE" id="PS00584">
    <property type="entry name" value="PFKB_KINASES_2"/>
    <property type="match status" value="1"/>
</dbReference>
<feature type="domain" description="Carbohydrate kinase PfkB" evidence="10">
    <location>
        <begin position="53"/>
        <end position="366"/>
    </location>
</feature>
<dbReference type="PRINTS" id="PR00989">
    <property type="entry name" value="ADENOKINASE"/>
</dbReference>
<keyword evidence="9" id="KW-0539">Nucleus</keyword>
<dbReference type="InterPro" id="IPR029056">
    <property type="entry name" value="Ribokinase-like"/>
</dbReference>
<dbReference type="Gene3D" id="3.40.1190.20">
    <property type="match status" value="1"/>
</dbReference>
<keyword evidence="5 9" id="KW-0660">Purine salvage</keyword>
<keyword evidence="4 9" id="KW-0808">Transferase</keyword>
<dbReference type="Proteomes" id="UP001642540">
    <property type="component" value="Unassembled WGS sequence"/>
</dbReference>
<comment type="similarity">
    <text evidence="2 9">Belongs to the carbohydrate kinase PfkB family.</text>
</comment>
<comment type="subcellular location">
    <subcellularLocation>
        <location evidence="9">Nucleus</location>
    </subcellularLocation>
</comment>
<dbReference type="CDD" id="cd01168">
    <property type="entry name" value="adenosine_kinase"/>
    <property type="match status" value="1"/>
</dbReference>
<dbReference type="SUPFAM" id="SSF53613">
    <property type="entry name" value="Ribokinase-like"/>
    <property type="match status" value="1"/>
</dbReference>
<dbReference type="InterPro" id="IPR001805">
    <property type="entry name" value="Adenokinase"/>
</dbReference>
<keyword evidence="8 9" id="KW-0067">ATP-binding</keyword>
<dbReference type="Pfam" id="PF00294">
    <property type="entry name" value="PfkB"/>
    <property type="match status" value="1"/>
</dbReference>
<dbReference type="EMBL" id="CAXLJM020000147">
    <property type="protein sequence ID" value="CAL8141627.1"/>
    <property type="molecule type" value="Genomic_DNA"/>
</dbReference>
<comment type="catalytic activity">
    <reaction evidence="9">
        <text>adenosine + ATP = AMP + ADP + H(+)</text>
        <dbReference type="Rhea" id="RHEA:20824"/>
        <dbReference type="ChEBI" id="CHEBI:15378"/>
        <dbReference type="ChEBI" id="CHEBI:16335"/>
        <dbReference type="ChEBI" id="CHEBI:30616"/>
        <dbReference type="ChEBI" id="CHEBI:456215"/>
        <dbReference type="ChEBI" id="CHEBI:456216"/>
        <dbReference type="EC" id="2.7.1.20"/>
    </reaction>
</comment>
<organism evidence="11 12">
    <name type="scientific">Orchesella dallaii</name>
    <dbReference type="NCBI Taxonomy" id="48710"/>
    <lineage>
        <taxon>Eukaryota</taxon>
        <taxon>Metazoa</taxon>
        <taxon>Ecdysozoa</taxon>
        <taxon>Arthropoda</taxon>
        <taxon>Hexapoda</taxon>
        <taxon>Collembola</taxon>
        <taxon>Entomobryomorpha</taxon>
        <taxon>Entomobryoidea</taxon>
        <taxon>Orchesellidae</taxon>
        <taxon>Orchesellinae</taxon>
        <taxon>Orchesella</taxon>
    </lineage>
</organism>
<dbReference type="EC" id="2.7.1.20" evidence="3 9"/>
<evidence type="ECO:0000256" key="4">
    <source>
        <dbReference type="ARBA" id="ARBA00022679"/>
    </source>
</evidence>
<evidence type="ECO:0000256" key="6">
    <source>
        <dbReference type="ARBA" id="ARBA00022741"/>
    </source>
</evidence>
<evidence type="ECO:0000313" key="12">
    <source>
        <dbReference type="Proteomes" id="UP001642540"/>
    </source>
</evidence>
<evidence type="ECO:0000256" key="7">
    <source>
        <dbReference type="ARBA" id="ARBA00022777"/>
    </source>
</evidence>
<evidence type="ECO:0000313" key="11">
    <source>
        <dbReference type="EMBL" id="CAL8141627.1"/>
    </source>
</evidence>
<gene>
    <name evidence="11" type="ORF">ODALV1_LOCUS28806</name>
</gene>
<dbReference type="PANTHER" id="PTHR45769">
    <property type="entry name" value="ADENOSINE KINASE"/>
    <property type="match status" value="1"/>
</dbReference>
<sequence length="374" mass="41335">MQNVDFGDYHCENESRLLVLGNLLLDMIAEVEDDYLKSYEVLPDTIQTAEKRHMKIYEEMKGRSGVKFSPGGSALNTIRMVQCILGYPKNVITLLGAVGSDETGKNLIELLENEGINTKMVQKVDNWPTGRCACLLTDGGSARTMVTDLGAATKFSHEEFMKKNVKGLEWMEKIKYVYVTGYFLKVSPVTVMEVVKHAANLDVPIILNLNAVWITTGHSKELKDLLPFVDILFGNESEVISFAGQLRVAVDSYTTTSDTQCRSKNKNHLSCIAIFFSSKIKQNGHKASLVVITRGEKPVLCANSNGEIKEYPINFPRNIIVDTTGAGDGFVGGFLAAYTKNLTVDKCFACAIWAASEVLKNFGFILPKHVPSQL</sequence>
<name>A0ABP1S1S3_9HEXA</name>
<protein>
    <recommendedName>
        <fullName evidence="3 9">Adenosine kinase</fullName>
        <shortName evidence="9">AK</shortName>
        <ecNumber evidence="3 9">2.7.1.20</ecNumber>
    </recommendedName>
    <alternativeName>
        <fullName evidence="9">Adenosine 5'-phosphotransferase</fullName>
    </alternativeName>
</protein>
<comment type="function">
    <text evidence="9">ATP dependent phosphorylation of adenosine and other related nucleoside analogs to monophosphate derivatives.</text>
</comment>
<dbReference type="InterPro" id="IPR011611">
    <property type="entry name" value="PfkB_dom"/>
</dbReference>
<evidence type="ECO:0000259" key="10">
    <source>
        <dbReference type="Pfam" id="PF00294"/>
    </source>
</evidence>
<comment type="subunit">
    <text evidence="9">Monomer.</text>
</comment>
<comment type="cofactor">
    <cofactor evidence="9">
        <name>Mg(2+)</name>
        <dbReference type="ChEBI" id="CHEBI:18420"/>
    </cofactor>
    <text evidence="9">Binds 3 Mg(2+) ions per subunit.</text>
</comment>
<keyword evidence="9" id="KW-0460">Magnesium</keyword>